<keyword evidence="5 8" id="KW-0539">Nucleus</keyword>
<feature type="region of interest" description="Disordered" evidence="9">
    <location>
        <begin position="1"/>
        <end position="33"/>
    </location>
</feature>
<proteinExistence type="inferred from homology"/>
<keyword evidence="6 8" id="KW-0687">Ribonucleoprotein</keyword>
<dbReference type="SUPFAM" id="SSF50447">
    <property type="entry name" value="Translation proteins"/>
    <property type="match status" value="1"/>
</dbReference>
<reference evidence="10 11" key="1">
    <citation type="submission" date="2024-04" db="EMBL/GenBank/DDBJ databases">
        <title>genome sequences of Mucor flavus KT1a and Helicostylum pulchrum KT1b strains isolated from the surface of a dry-aged beef.</title>
        <authorList>
            <person name="Toyotome T."/>
            <person name="Hosono M."/>
            <person name="Torimaru M."/>
            <person name="Fukuda K."/>
            <person name="Mikami N."/>
        </authorList>
    </citation>
    <scope>NUCLEOTIDE SEQUENCE [LARGE SCALE GENOMIC DNA]</scope>
    <source>
        <strain evidence="10 11">KT1a</strain>
    </source>
</reference>
<evidence type="ECO:0000256" key="6">
    <source>
        <dbReference type="ARBA" id="ARBA00023274"/>
    </source>
</evidence>
<evidence type="ECO:0000256" key="7">
    <source>
        <dbReference type="ARBA" id="ARBA00038293"/>
    </source>
</evidence>
<evidence type="ECO:0000256" key="5">
    <source>
        <dbReference type="ARBA" id="ARBA00023242"/>
    </source>
</evidence>
<keyword evidence="4 8" id="KW-0694">RNA-binding</keyword>
<feature type="compositionally biased region" description="Gly residues" evidence="9">
    <location>
        <begin position="156"/>
        <end position="282"/>
    </location>
</feature>
<comment type="caution">
    <text evidence="10">The sequence shown here is derived from an EMBL/GenBank/DDBJ whole genome shotgun (WGS) entry which is preliminary data.</text>
</comment>
<evidence type="ECO:0000256" key="8">
    <source>
        <dbReference type="RuleBase" id="RU364004"/>
    </source>
</evidence>
<dbReference type="Proteomes" id="UP001473302">
    <property type="component" value="Unassembled WGS sequence"/>
</dbReference>
<comment type="function">
    <text evidence="8">Required for ribosome biogenesis. Part of a complex which catalyzes pseudouridylation of rRNA. This involves the isomerization of uridine such that the ribose is subsequently attached to C5, instead of the normal N1. Pseudouridine ("psi") residues may serve to stabilize the conformation of rRNAs.</text>
</comment>
<evidence type="ECO:0000256" key="1">
    <source>
        <dbReference type="ARBA" id="ARBA00004604"/>
    </source>
</evidence>
<evidence type="ECO:0000256" key="4">
    <source>
        <dbReference type="ARBA" id="ARBA00022884"/>
    </source>
</evidence>
<organism evidence="10 11">
    <name type="scientific">Mucor flavus</name>
    <dbReference type="NCBI Taxonomy" id="439312"/>
    <lineage>
        <taxon>Eukaryota</taxon>
        <taxon>Fungi</taxon>
        <taxon>Fungi incertae sedis</taxon>
        <taxon>Mucoromycota</taxon>
        <taxon>Mucoromycotina</taxon>
        <taxon>Mucoromycetes</taxon>
        <taxon>Mucorales</taxon>
        <taxon>Mucorineae</taxon>
        <taxon>Mucoraceae</taxon>
        <taxon>Mucor</taxon>
    </lineage>
</organism>
<gene>
    <name evidence="10" type="ORF">MFLAVUS_001073</name>
</gene>
<comment type="subunit">
    <text evidence="8">Component of the small nucleolar ribonucleoprotein particles containing H/ACA-type snoRNAs (H/ACA snoRNPs).</text>
</comment>
<comment type="subcellular location">
    <subcellularLocation>
        <location evidence="1 8">Nucleus</location>
        <location evidence="1 8">Nucleolus</location>
    </subcellularLocation>
</comment>
<comment type="similarity">
    <text evidence="7 8">Belongs to the GAR1 family.</text>
</comment>
<protein>
    <recommendedName>
        <fullName evidence="8">H/ACA ribonucleoprotein complex subunit</fullName>
    </recommendedName>
</protein>
<keyword evidence="11" id="KW-1185">Reference proteome</keyword>
<dbReference type="InterPro" id="IPR038664">
    <property type="entry name" value="Gar1/Naf1_Cbf5-bd_sf"/>
</dbReference>
<evidence type="ECO:0000313" key="10">
    <source>
        <dbReference type="EMBL" id="GAA5807699.1"/>
    </source>
</evidence>
<keyword evidence="2 8" id="KW-0690">Ribosome biogenesis</keyword>
<dbReference type="PANTHER" id="PTHR23237:SF6">
    <property type="entry name" value="H_ACA RIBONUCLEOPROTEIN COMPLEX SUBUNIT 1"/>
    <property type="match status" value="1"/>
</dbReference>
<evidence type="ECO:0000313" key="11">
    <source>
        <dbReference type="Proteomes" id="UP001473302"/>
    </source>
</evidence>
<dbReference type="EMBL" id="BAABUK010000002">
    <property type="protein sequence ID" value="GAA5807699.1"/>
    <property type="molecule type" value="Genomic_DNA"/>
</dbReference>
<feature type="region of interest" description="Disordered" evidence="9">
    <location>
        <begin position="131"/>
        <end position="282"/>
    </location>
</feature>
<evidence type="ECO:0000256" key="3">
    <source>
        <dbReference type="ARBA" id="ARBA00022552"/>
    </source>
</evidence>
<evidence type="ECO:0000256" key="9">
    <source>
        <dbReference type="SAM" id="MobiDB-lite"/>
    </source>
</evidence>
<name>A0ABP9YLF6_9FUNG</name>
<accession>A0ABP9YLF6</accession>
<dbReference type="PANTHER" id="PTHR23237">
    <property type="entry name" value="NUCLEOLAR PROTEIN FAMILY A MEMBER 1 SNORNP PROTEIN GAR1"/>
    <property type="match status" value="1"/>
</dbReference>
<dbReference type="InterPro" id="IPR007504">
    <property type="entry name" value="H/ACA_rnp_Gar1/Naf1"/>
</dbReference>
<sequence>MGKGGYGEQRGGARGGFRGGRGGGRGGFGGGGFNQGPPSEVVVVGTFVSACEGEMVCKLNNPKVPFFNAPIYLQDKTLIGKIDEILGPLNEIFFTVKMESGVTATTFKPDDKVYIGLDKLLPMERFLPKPKVAGKADKPTGLQGKVEKKQSAGFSARGGRGGRGGFGGDRGGRGGRGGFGGDRGGRGGFGAPRGGRGGFGSDRGGFGGDRGGFGGDRGGRGGFGGGDRGGRGGFGGDRRGGFGGDRGGRGGFGGDRGRGGFGGDRGGRGGFASGGSGNHVTF</sequence>
<dbReference type="InterPro" id="IPR009000">
    <property type="entry name" value="Transl_B-barrel_sf"/>
</dbReference>
<evidence type="ECO:0000256" key="2">
    <source>
        <dbReference type="ARBA" id="ARBA00022517"/>
    </source>
</evidence>
<keyword evidence="3 8" id="KW-0698">rRNA processing</keyword>
<dbReference type="Pfam" id="PF04410">
    <property type="entry name" value="Gar1"/>
    <property type="match status" value="1"/>
</dbReference>
<dbReference type="Gene3D" id="2.40.10.230">
    <property type="entry name" value="Probable tRNA pseudouridine synthase domain"/>
    <property type="match status" value="1"/>
</dbReference>